<evidence type="ECO:0000259" key="2">
    <source>
        <dbReference type="Pfam" id="PF12706"/>
    </source>
</evidence>
<dbReference type="Pfam" id="PF12706">
    <property type="entry name" value="Lactamase_B_2"/>
    <property type="match status" value="1"/>
</dbReference>
<dbReference type="GO" id="GO:0005737">
    <property type="term" value="C:cytoplasm"/>
    <property type="evidence" value="ECO:0007669"/>
    <property type="project" value="TreeGrafter"/>
</dbReference>
<dbReference type="AlphaFoldDB" id="A0A380SWM8"/>
<name>A0A380SWM8_9PSED</name>
<sequence>MALQAISRLIQSLWGTMKLTFILGVFLLMAPLTSQAGEPAQRQDGRYRNQAQLPQDGVMKKLRIGLKYLLLKKPADTRPSVSIAVQPLSRQQLLEAPDHSVWRLGHSTVLLKLRERFFITDPVFAERASPVQWAGPRRFHQPPLKLDELPPLTAVILSHDHFDHLDEQAIRQLATSTEHFIAPLGVGDILIAWGVPATKVRQLDWWQETSVEGVRFIATPAQHFSGRGLFDSNSTLWASWVMIDDQLKVFFSGDTGYFDGFKAIGKQYGPFDLTLIETGAYNLNWPDVHMQPEQSLQAHLDLRGRWLLPIHNGTFDLSTHSWHEPFDRILALANAAQVPLSTPQIGERVSIEQPHSGPAWWQSKPQRELRPGGERVLAAREP</sequence>
<feature type="region of interest" description="Disordered" evidence="1">
    <location>
        <begin position="351"/>
        <end position="382"/>
    </location>
</feature>
<organism evidence="3 4">
    <name type="scientific">Pseudomonas wadenswilerensis</name>
    <dbReference type="NCBI Taxonomy" id="1785161"/>
    <lineage>
        <taxon>Bacteria</taxon>
        <taxon>Pseudomonadati</taxon>
        <taxon>Pseudomonadota</taxon>
        <taxon>Gammaproteobacteria</taxon>
        <taxon>Pseudomonadales</taxon>
        <taxon>Pseudomonadaceae</taxon>
        <taxon>Pseudomonas</taxon>
    </lineage>
</organism>
<feature type="compositionally biased region" description="Basic and acidic residues" evidence="1">
    <location>
        <begin position="365"/>
        <end position="382"/>
    </location>
</feature>
<dbReference type="PANTHER" id="PTHR15032">
    <property type="entry name" value="N-ACYL-PHOSPHATIDYLETHANOLAMINE-HYDROLYZING PHOSPHOLIPASE D"/>
    <property type="match status" value="1"/>
</dbReference>
<dbReference type="InterPro" id="IPR036866">
    <property type="entry name" value="RibonucZ/Hydroxyglut_hydro"/>
</dbReference>
<dbReference type="EMBL" id="UIDD01000004">
    <property type="protein sequence ID" value="SUQ61994.1"/>
    <property type="molecule type" value="Genomic_DNA"/>
</dbReference>
<protein>
    <recommendedName>
        <fullName evidence="2">Metallo-beta-lactamase domain-containing protein</fullName>
    </recommendedName>
</protein>
<reference evidence="4" key="1">
    <citation type="submission" date="2018-07" db="EMBL/GenBank/DDBJ databases">
        <authorList>
            <person name="Blom J."/>
        </authorList>
    </citation>
    <scope>NUCLEOTIDE SEQUENCE [LARGE SCALE GENOMIC DNA]</scope>
    <source>
        <strain evidence="4">CCOS 864</strain>
    </source>
</reference>
<dbReference type="Proteomes" id="UP000255177">
    <property type="component" value="Unassembled WGS sequence"/>
</dbReference>
<feature type="domain" description="Metallo-beta-lactamase" evidence="2">
    <location>
        <begin position="118"/>
        <end position="311"/>
    </location>
</feature>
<dbReference type="PANTHER" id="PTHR15032:SF4">
    <property type="entry name" value="N-ACYL-PHOSPHATIDYLETHANOLAMINE-HYDROLYZING PHOSPHOLIPASE D"/>
    <property type="match status" value="1"/>
</dbReference>
<evidence type="ECO:0000313" key="3">
    <source>
        <dbReference type="EMBL" id="SUQ61994.1"/>
    </source>
</evidence>
<evidence type="ECO:0000313" key="4">
    <source>
        <dbReference type="Proteomes" id="UP000255177"/>
    </source>
</evidence>
<proteinExistence type="predicted"/>
<keyword evidence="4" id="KW-1185">Reference proteome</keyword>
<dbReference type="InterPro" id="IPR001279">
    <property type="entry name" value="Metallo-B-lactamas"/>
</dbReference>
<dbReference type="SUPFAM" id="SSF56281">
    <property type="entry name" value="Metallo-hydrolase/oxidoreductase"/>
    <property type="match status" value="1"/>
</dbReference>
<evidence type="ECO:0000256" key="1">
    <source>
        <dbReference type="SAM" id="MobiDB-lite"/>
    </source>
</evidence>
<accession>A0A380SWM8</accession>
<gene>
    <name evidence="3" type="ORF">CCOS864_01419</name>
</gene>
<dbReference type="Gene3D" id="3.60.15.10">
    <property type="entry name" value="Ribonuclease Z/Hydroxyacylglutathione hydrolase-like"/>
    <property type="match status" value="1"/>
</dbReference>